<dbReference type="InterPro" id="IPR001611">
    <property type="entry name" value="Leu-rich_rpt"/>
</dbReference>
<evidence type="ECO:0000313" key="3">
    <source>
        <dbReference type="Ensembl" id="ENSECRP00000031608.1"/>
    </source>
</evidence>
<dbReference type="GeneTree" id="ENSGT01150000287004"/>
<keyword evidence="1" id="KW-0433">Leucine-rich repeat</keyword>
<keyword evidence="2" id="KW-0677">Repeat</keyword>
<dbReference type="SMART" id="SM00368">
    <property type="entry name" value="LRR_RI"/>
    <property type="match status" value="4"/>
</dbReference>
<protein>
    <submittedName>
        <fullName evidence="3">Uncharacterized protein</fullName>
    </submittedName>
</protein>
<reference evidence="3" key="2">
    <citation type="submission" date="2025-09" db="UniProtKB">
        <authorList>
            <consortium name="Ensembl"/>
        </authorList>
    </citation>
    <scope>IDENTIFICATION</scope>
</reference>
<dbReference type="PANTHER" id="PTHR24106">
    <property type="entry name" value="NACHT, LRR AND CARD DOMAINS-CONTAINING"/>
    <property type="match status" value="1"/>
</dbReference>
<dbReference type="InterPro" id="IPR051261">
    <property type="entry name" value="NLR"/>
</dbReference>
<dbReference type="InterPro" id="IPR032675">
    <property type="entry name" value="LRR_dom_sf"/>
</dbReference>
<proteinExistence type="predicted"/>
<evidence type="ECO:0000256" key="2">
    <source>
        <dbReference type="ARBA" id="ARBA00022737"/>
    </source>
</evidence>
<sequence>MSLLSRCSLTSECCEALTSVLSAEHTHLTELELSNNNLEDSGVNLLCKGLRNKNCKLEKLGLSQCKLTSGCCEGLSLALSAAHSHLTELKLSDNNLEDSGVHLLCEGLKNPNCRLETLRLLNLESMCMCVFHCLCVFLQLCPSHFLRLSSCGLTAGCGAPLSLGLSAEHSRLTDLHSCCFTSECCAILSSSLSAQHSQLKELWLNNNDLHDNGVHLLCEGLRNKNCQIEKLG</sequence>
<dbReference type="Gene3D" id="3.80.10.10">
    <property type="entry name" value="Ribonuclease Inhibitor"/>
    <property type="match status" value="2"/>
</dbReference>
<evidence type="ECO:0000313" key="4">
    <source>
        <dbReference type="Proteomes" id="UP000694620"/>
    </source>
</evidence>
<dbReference type="Ensembl" id="ENSECRT00000032277.1">
    <property type="protein sequence ID" value="ENSECRP00000031608.1"/>
    <property type="gene ID" value="ENSECRG00000021361.1"/>
</dbReference>
<dbReference type="Proteomes" id="UP000694620">
    <property type="component" value="Unassembled WGS sequence"/>
</dbReference>
<dbReference type="SUPFAM" id="SSF52047">
    <property type="entry name" value="RNI-like"/>
    <property type="match status" value="1"/>
</dbReference>
<organism evidence="3 4">
    <name type="scientific">Erpetoichthys calabaricus</name>
    <name type="common">Rope fish</name>
    <name type="synonym">Calamoichthys calabaricus</name>
    <dbReference type="NCBI Taxonomy" id="27687"/>
    <lineage>
        <taxon>Eukaryota</taxon>
        <taxon>Metazoa</taxon>
        <taxon>Chordata</taxon>
        <taxon>Craniata</taxon>
        <taxon>Vertebrata</taxon>
        <taxon>Euteleostomi</taxon>
        <taxon>Actinopterygii</taxon>
        <taxon>Polypteriformes</taxon>
        <taxon>Polypteridae</taxon>
        <taxon>Erpetoichthys</taxon>
    </lineage>
</organism>
<name>A0A8C4TH38_ERPCA</name>
<dbReference type="AlphaFoldDB" id="A0A8C4TH38"/>
<accession>A0A8C4TH38</accession>
<evidence type="ECO:0000256" key="1">
    <source>
        <dbReference type="ARBA" id="ARBA00022614"/>
    </source>
</evidence>
<dbReference type="Pfam" id="PF13516">
    <property type="entry name" value="LRR_6"/>
    <property type="match status" value="2"/>
</dbReference>
<keyword evidence="4" id="KW-1185">Reference proteome</keyword>
<reference evidence="3" key="1">
    <citation type="submission" date="2025-08" db="UniProtKB">
        <authorList>
            <consortium name="Ensembl"/>
        </authorList>
    </citation>
    <scope>IDENTIFICATION</scope>
</reference>